<dbReference type="Gene3D" id="3.40.190.10">
    <property type="entry name" value="Periplasmic binding protein-like II"/>
    <property type="match status" value="2"/>
</dbReference>
<dbReference type="Pfam" id="PF13416">
    <property type="entry name" value="SBP_bac_8"/>
    <property type="match status" value="1"/>
</dbReference>
<dbReference type="GO" id="GO:0042597">
    <property type="term" value="C:periplasmic space"/>
    <property type="evidence" value="ECO:0007669"/>
    <property type="project" value="UniProtKB-SubCell"/>
</dbReference>
<evidence type="ECO:0000256" key="3">
    <source>
        <dbReference type="ARBA" id="ARBA00022729"/>
    </source>
</evidence>
<gene>
    <name evidence="6" type="ORF">COB21_01425</name>
</gene>
<evidence type="ECO:0008006" key="8">
    <source>
        <dbReference type="Google" id="ProtNLM"/>
    </source>
</evidence>
<keyword evidence="5" id="KW-0472">Membrane</keyword>
<dbReference type="PANTHER" id="PTHR30222">
    <property type="entry name" value="SPERMIDINE/PUTRESCINE-BINDING PERIPLASMIC PROTEIN"/>
    <property type="match status" value="1"/>
</dbReference>
<sequence length="365" mass="42357">MKKKTSSLTVGRFIIVGVYVVLFALFIHGLKPKTHNNNNNNPDVLHIFGWPEQFLPSTIKRFTDETGIEVKTHLYLSNEELLTKMRRMKEADYDILIPSDYAVKSLIKEGMLQPIDHSKLDFYNNFIPGLLNLNYDPGNKYSLPYQWEVFGFGVDKNYFKDYSSLSWETLFSIHDTGLKISMVDDPIEAIQMSAFYQYGPNNSMKLTHKQTQSILHTLKQQKKNVEAYTNMKPDYLLATKNCQLAVSSSAWILRSIEDNPHVEFVIPQDWSFISIENMCIHKDSKKQKAIYAFLNFIYQDQVMARDCGTFLNFPSITTALPLMENPHPKYVRCFNQAAKKLSFFYFITPLLSEQETTKLWVDLKT</sequence>
<name>A0A2A4X6M2_UNCAE</name>
<comment type="subcellular location">
    <subcellularLocation>
        <location evidence="1">Periplasm</location>
    </subcellularLocation>
</comment>
<keyword evidence="5" id="KW-1133">Transmembrane helix</keyword>
<dbReference type="Proteomes" id="UP000218775">
    <property type="component" value="Unassembled WGS sequence"/>
</dbReference>
<dbReference type="GO" id="GO:0015846">
    <property type="term" value="P:polyamine transport"/>
    <property type="evidence" value="ECO:0007669"/>
    <property type="project" value="InterPro"/>
</dbReference>
<evidence type="ECO:0000256" key="2">
    <source>
        <dbReference type="ARBA" id="ARBA00022448"/>
    </source>
</evidence>
<accession>A0A2A4X6M2</accession>
<keyword evidence="5" id="KW-0812">Transmembrane</keyword>
<evidence type="ECO:0000256" key="5">
    <source>
        <dbReference type="SAM" id="Phobius"/>
    </source>
</evidence>
<protein>
    <recommendedName>
        <fullName evidence="8">Spermidine/putrescine ABC transporter substrate-binding protein</fullName>
    </recommendedName>
</protein>
<dbReference type="PRINTS" id="PR00909">
    <property type="entry name" value="SPERMDNBNDNG"/>
</dbReference>
<evidence type="ECO:0000313" key="6">
    <source>
        <dbReference type="EMBL" id="PCI78156.1"/>
    </source>
</evidence>
<organism evidence="6 7">
    <name type="scientific">Aerophobetes bacterium</name>
    <dbReference type="NCBI Taxonomy" id="2030807"/>
    <lineage>
        <taxon>Bacteria</taxon>
        <taxon>Candidatus Aerophobota</taxon>
    </lineage>
</organism>
<evidence type="ECO:0000256" key="1">
    <source>
        <dbReference type="ARBA" id="ARBA00004418"/>
    </source>
</evidence>
<evidence type="ECO:0000256" key="4">
    <source>
        <dbReference type="ARBA" id="ARBA00022764"/>
    </source>
</evidence>
<keyword evidence="4" id="KW-0574">Periplasm</keyword>
<dbReference type="PANTHER" id="PTHR30222:SF17">
    <property type="entry name" value="SPERMIDINE_PUTRESCINE-BINDING PERIPLASMIC PROTEIN"/>
    <property type="match status" value="1"/>
</dbReference>
<dbReference type="SUPFAM" id="SSF53850">
    <property type="entry name" value="Periplasmic binding protein-like II"/>
    <property type="match status" value="1"/>
</dbReference>
<evidence type="ECO:0000313" key="7">
    <source>
        <dbReference type="Proteomes" id="UP000218775"/>
    </source>
</evidence>
<dbReference type="EMBL" id="NVUK01000008">
    <property type="protein sequence ID" value="PCI78156.1"/>
    <property type="molecule type" value="Genomic_DNA"/>
</dbReference>
<dbReference type="InterPro" id="IPR001188">
    <property type="entry name" value="Sperm_putr-bd"/>
</dbReference>
<keyword evidence="2" id="KW-0813">Transport</keyword>
<feature type="transmembrane region" description="Helical" evidence="5">
    <location>
        <begin position="12"/>
        <end position="30"/>
    </location>
</feature>
<dbReference type="InterPro" id="IPR006059">
    <property type="entry name" value="SBP"/>
</dbReference>
<proteinExistence type="predicted"/>
<comment type="caution">
    <text evidence="6">The sequence shown here is derived from an EMBL/GenBank/DDBJ whole genome shotgun (WGS) entry which is preliminary data.</text>
</comment>
<keyword evidence="3" id="KW-0732">Signal</keyword>
<dbReference type="AlphaFoldDB" id="A0A2A4X6M2"/>
<reference evidence="7" key="1">
    <citation type="submission" date="2017-08" db="EMBL/GenBank/DDBJ databases">
        <title>A dynamic microbial community with high functional redundancy inhabits the cold, oxic subseafloor aquifer.</title>
        <authorList>
            <person name="Tully B.J."/>
            <person name="Wheat C.G."/>
            <person name="Glazer B.T."/>
            <person name="Huber J.A."/>
        </authorList>
    </citation>
    <scope>NUCLEOTIDE SEQUENCE [LARGE SCALE GENOMIC DNA]</scope>
</reference>
<dbReference type="GO" id="GO:0019808">
    <property type="term" value="F:polyamine binding"/>
    <property type="evidence" value="ECO:0007669"/>
    <property type="project" value="InterPro"/>
</dbReference>